<comment type="caution">
    <text evidence="9">The sequence shown here is derived from an EMBL/GenBank/DDBJ whole genome shotgun (WGS) entry which is preliminary data.</text>
</comment>
<evidence type="ECO:0000256" key="7">
    <source>
        <dbReference type="SAM" id="Phobius"/>
    </source>
</evidence>
<dbReference type="PRINTS" id="PR01437">
    <property type="entry name" value="NUOXDRDTASE4"/>
</dbReference>
<evidence type="ECO:0000256" key="1">
    <source>
        <dbReference type="ARBA" id="ARBA00004127"/>
    </source>
</evidence>
<dbReference type="NCBIfam" id="NF004500">
    <property type="entry name" value="PRK05846.1-4"/>
    <property type="match status" value="1"/>
</dbReference>
<keyword evidence="3 6" id="KW-0812">Transmembrane</keyword>
<feature type="transmembrane region" description="Helical" evidence="7">
    <location>
        <begin position="314"/>
        <end position="335"/>
    </location>
</feature>
<feature type="transmembrane region" description="Helical" evidence="7">
    <location>
        <begin position="122"/>
        <end position="140"/>
    </location>
</feature>
<organism evidence="9 10">
    <name type="scientific">Actinomadura luzonensis</name>
    <dbReference type="NCBI Taxonomy" id="2805427"/>
    <lineage>
        <taxon>Bacteria</taxon>
        <taxon>Bacillati</taxon>
        <taxon>Actinomycetota</taxon>
        <taxon>Actinomycetes</taxon>
        <taxon>Streptosporangiales</taxon>
        <taxon>Thermomonosporaceae</taxon>
        <taxon>Actinomadura</taxon>
    </lineage>
</organism>
<keyword evidence="10" id="KW-1185">Reference proteome</keyword>
<comment type="subcellular location">
    <subcellularLocation>
        <location evidence="1">Endomembrane system</location>
        <topology evidence="1">Multi-pass membrane protein</topology>
    </subcellularLocation>
    <subcellularLocation>
        <location evidence="6">Membrane</location>
        <topology evidence="6">Multi-pass membrane protein</topology>
    </subcellularLocation>
</comment>
<dbReference type="EC" id="1.6.5.11" evidence="9"/>
<name>A0ABT0FQQ9_9ACTN</name>
<dbReference type="Pfam" id="PF00361">
    <property type="entry name" value="Proton_antipo_M"/>
    <property type="match status" value="1"/>
</dbReference>
<dbReference type="InterPro" id="IPR010227">
    <property type="entry name" value="NADH_Q_OxRdtase_chainM/4"/>
</dbReference>
<protein>
    <submittedName>
        <fullName evidence="9">NADH-quinone oxidoreductase subunit M</fullName>
        <ecNumber evidence="9">1.6.5.11</ecNumber>
    </submittedName>
</protein>
<evidence type="ECO:0000259" key="8">
    <source>
        <dbReference type="Pfam" id="PF00361"/>
    </source>
</evidence>
<feature type="transmembrane region" description="Helical" evidence="7">
    <location>
        <begin position="220"/>
        <end position="240"/>
    </location>
</feature>
<feature type="domain" description="NADH:quinone oxidoreductase/Mrp antiporter transmembrane" evidence="8">
    <location>
        <begin position="142"/>
        <end position="422"/>
    </location>
</feature>
<dbReference type="PANTHER" id="PTHR43507">
    <property type="entry name" value="NADH-UBIQUINONE OXIDOREDUCTASE CHAIN 4"/>
    <property type="match status" value="1"/>
</dbReference>
<dbReference type="NCBIfam" id="TIGR01972">
    <property type="entry name" value="NDH_I_M"/>
    <property type="match status" value="1"/>
</dbReference>
<feature type="transmembrane region" description="Helical" evidence="7">
    <location>
        <begin position="252"/>
        <end position="274"/>
    </location>
</feature>
<evidence type="ECO:0000313" key="9">
    <source>
        <dbReference type="EMBL" id="MCK2214675.1"/>
    </source>
</evidence>
<dbReference type="PANTHER" id="PTHR43507:SF1">
    <property type="entry name" value="NADH-UBIQUINONE OXIDOREDUCTASE CHAIN 4"/>
    <property type="match status" value="1"/>
</dbReference>
<evidence type="ECO:0000256" key="2">
    <source>
        <dbReference type="ARBA" id="ARBA00009025"/>
    </source>
</evidence>
<accession>A0ABT0FQQ9</accession>
<sequence>MSPWLPILMAVPVVGAIVVALLPKGSDKLAKQVTLLVSLVVLVLTGVVAAGFKPGGERFQFRAEYDWIPSFGVKFGVGVDGVALVLIALSAVLVPIVVLASWHDADGVKTADGTLITPKRSVKTYFSLLLVLETMMIGVFAATDIFLFYVFFEAMLIPMYFMIGSYGGAQRSYAAVKFLLYSLFGGLLMLVAVIGLYFVAGKSTFMFPQLVGAIQDPTMQKWLFGGFFIAFAIKAPLWPVHTWLPDAAAQAPAGAAVLLVGVLDKVGTFGMLRFCLELFPDAAKAFTMPIVVLAVISIIYGAIVAIGQTDMKRLIAYTSISHFGFIVLGVFAMSSTASSGAALYMVNHGFATGALFLAAGFLIARRGSPFIGDYGGVQSVAPVLAGFFLVAGLAGLSLPGLSSFVSEFMVMIGTYQSEAHGSGALTVAAVISALAVILAAVYILWMVQRTLNGPTAEPVKAFKDLNAREIWVLAPLVALIIGFGFFPKPLLDVINPSVHQTLTNVKVPVSTIAEKGTGQ</sequence>
<proteinExistence type="inferred from homology"/>
<feature type="transmembrane region" description="Helical" evidence="7">
    <location>
        <begin position="341"/>
        <end position="363"/>
    </location>
</feature>
<feature type="transmembrane region" description="Helical" evidence="7">
    <location>
        <begin position="425"/>
        <end position="447"/>
    </location>
</feature>
<keyword evidence="5 7" id="KW-0472">Membrane</keyword>
<feature type="transmembrane region" description="Helical" evidence="7">
    <location>
        <begin position="6"/>
        <end position="22"/>
    </location>
</feature>
<evidence type="ECO:0000256" key="6">
    <source>
        <dbReference type="RuleBase" id="RU000320"/>
    </source>
</evidence>
<comment type="similarity">
    <text evidence="2">Belongs to the complex I subunit 4 family.</text>
</comment>
<evidence type="ECO:0000256" key="3">
    <source>
        <dbReference type="ARBA" id="ARBA00022692"/>
    </source>
</evidence>
<feature type="transmembrane region" description="Helical" evidence="7">
    <location>
        <begin position="146"/>
        <end position="166"/>
    </location>
</feature>
<evidence type="ECO:0000256" key="4">
    <source>
        <dbReference type="ARBA" id="ARBA00022989"/>
    </source>
</evidence>
<dbReference type="InterPro" id="IPR003918">
    <property type="entry name" value="NADH_UbQ_OxRdtase"/>
</dbReference>
<dbReference type="Proteomes" id="UP001317259">
    <property type="component" value="Unassembled WGS sequence"/>
</dbReference>
<dbReference type="InterPro" id="IPR001750">
    <property type="entry name" value="ND/Mrp_TM"/>
</dbReference>
<evidence type="ECO:0000256" key="5">
    <source>
        <dbReference type="ARBA" id="ARBA00023136"/>
    </source>
</evidence>
<gene>
    <name evidence="9" type="ORF">MF672_012850</name>
</gene>
<evidence type="ECO:0000313" key="10">
    <source>
        <dbReference type="Proteomes" id="UP001317259"/>
    </source>
</evidence>
<feature type="transmembrane region" description="Helical" evidence="7">
    <location>
        <begin position="468"/>
        <end position="486"/>
    </location>
</feature>
<dbReference type="RefSeq" id="WP_242373973.1">
    <property type="nucleotide sequence ID" value="NZ_JAKRKC020000001.1"/>
</dbReference>
<feature type="transmembrane region" description="Helical" evidence="7">
    <location>
        <begin position="34"/>
        <end position="52"/>
    </location>
</feature>
<dbReference type="EMBL" id="JAKRKC020000001">
    <property type="protein sequence ID" value="MCK2214675.1"/>
    <property type="molecule type" value="Genomic_DNA"/>
</dbReference>
<feature type="transmembrane region" description="Helical" evidence="7">
    <location>
        <begin position="286"/>
        <end position="307"/>
    </location>
</feature>
<feature type="transmembrane region" description="Helical" evidence="7">
    <location>
        <begin position="178"/>
        <end position="200"/>
    </location>
</feature>
<reference evidence="9 10" key="1">
    <citation type="submission" date="2022-04" db="EMBL/GenBank/DDBJ databases">
        <title>Genome draft of Actinomadura sp. ATCC 31491.</title>
        <authorList>
            <person name="Shi X."/>
            <person name="Du Y."/>
        </authorList>
    </citation>
    <scope>NUCLEOTIDE SEQUENCE [LARGE SCALE GENOMIC DNA]</scope>
    <source>
        <strain evidence="9 10">ATCC 31491</strain>
    </source>
</reference>
<keyword evidence="4 7" id="KW-1133">Transmembrane helix</keyword>
<feature type="transmembrane region" description="Helical" evidence="7">
    <location>
        <begin position="81"/>
        <end position="102"/>
    </location>
</feature>
<keyword evidence="9" id="KW-0560">Oxidoreductase</keyword>
<dbReference type="GO" id="GO:0016491">
    <property type="term" value="F:oxidoreductase activity"/>
    <property type="evidence" value="ECO:0007669"/>
    <property type="project" value="UniProtKB-KW"/>
</dbReference>
<feature type="transmembrane region" description="Helical" evidence="7">
    <location>
        <begin position="383"/>
        <end position="405"/>
    </location>
</feature>